<dbReference type="InterPro" id="IPR016039">
    <property type="entry name" value="Thiolase-like"/>
</dbReference>
<keyword evidence="2 3" id="KW-0808">Transferase</keyword>
<dbReference type="RefSeq" id="WP_307260809.1">
    <property type="nucleotide sequence ID" value="NZ_JAUSVL010000001.1"/>
</dbReference>
<dbReference type="EMBL" id="JAUSVL010000001">
    <property type="protein sequence ID" value="MDQ0289390.1"/>
    <property type="molecule type" value="Genomic_DNA"/>
</dbReference>
<protein>
    <submittedName>
        <fullName evidence="5">3-oxoacyl-(Acyl-carrier-protein) synthase</fullName>
    </submittedName>
</protein>
<name>A0AAE4ANG8_9BACT</name>
<comment type="similarity">
    <text evidence="1 3">Belongs to the thiolase-like superfamily. Beta-ketoacyl-ACP synthases family.</text>
</comment>
<sequence length="395" mass="40947">MMSTTHNLAGVIGKGMISTLGNTVAETRGALYQPVPRLPELPRRVATTLSLPVFEVADLAPDTGIPGGFSLQLLRHALREALDDAKLAGGDLAGKRVGVCMGTTVACQLNDIPFYATLRSGALPPARPLNNYIAGNPAEWIRRELGLNGPALTISNACSSGADAIGIGLLWIRQGLCDLVIAGGTDELNRVPLVGFNALGVCAPGPCRPFDADRAGLNLGEAAGVVILAPADAAAGDRAVCAVAGYGNSADAFHITQPDPEGHGLERAIRLSLDSAGMIQPGDIDFINAHGTGTPANDRVEAIVFHRLFGAAARFLSTKALTGHTLGAAGAIECILTLLMLEESTVPASMRFERLAADMPCGPLRSPCRLPAAQWALSTSLAFGGANSALVLRRR</sequence>
<dbReference type="Proteomes" id="UP001238163">
    <property type="component" value="Unassembled WGS sequence"/>
</dbReference>
<evidence type="ECO:0000256" key="2">
    <source>
        <dbReference type="ARBA" id="ARBA00022679"/>
    </source>
</evidence>
<dbReference type="GO" id="GO:0006633">
    <property type="term" value="P:fatty acid biosynthetic process"/>
    <property type="evidence" value="ECO:0007669"/>
    <property type="project" value="InterPro"/>
</dbReference>
<dbReference type="InterPro" id="IPR018201">
    <property type="entry name" value="Ketoacyl_synth_AS"/>
</dbReference>
<dbReference type="PANTHER" id="PTHR11712:SF336">
    <property type="entry name" value="3-OXOACYL-[ACYL-CARRIER-PROTEIN] SYNTHASE, MITOCHONDRIAL"/>
    <property type="match status" value="1"/>
</dbReference>
<dbReference type="CDD" id="cd00834">
    <property type="entry name" value="KAS_I_II"/>
    <property type="match status" value="1"/>
</dbReference>
<dbReference type="SUPFAM" id="SSF53901">
    <property type="entry name" value="Thiolase-like"/>
    <property type="match status" value="1"/>
</dbReference>
<dbReference type="Gene3D" id="3.40.47.10">
    <property type="match status" value="1"/>
</dbReference>
<evidence type="ECO:0000313" key="6">
    <source>
        <dbReference type="Proteomes" id="UP001238163"/>
    </source>
</evidence>
<evidence type="ECO:0000259" key="4">
    <source>
        <dbReference type="PROSITE" id="PS52004"/>
    </source>
</evidence>
<dbReference type="Pfam" id="PF02801">
    <property type="entry name" value="Ketoacyl-synt_C"/>
    <property type="match status" value="1"/>
</dbReference>
<comment type="caution">
    <text evidence="5">The sequence shown here is derived from an EMBL/GenBank/DDBJ whole genome shotgun (WGS) entry which is preliminary data.</text>
</comment>
<dbReference type="PROSITE" id="PS52004">
    <property type="entry name" value="KS3_2"/>
    <property type="match status" value="1"/>
</dbReference>
<organism evidence="5 6">
    <name type="scientific">Oligosphaera ethanolica</name>
    <dbReference type="NCBI Taxonomy" id="760260"/>
    <lineage>
        <taxon>Bacteria</taxon>
        <taxon>Pseudomonadati</taxon>
        <taxon>Lentisphaerota</taxon>
        <taxon>Oligosphaeria</taxon>
        <taxon>Oligosphaerales</taxon>
        <taxon>Oligosphaeraceae</taxon>
        <taxon>Oligosphaera</taxon>
    </lineage>
</organism>
<dbReference type="SMART" id="SM00825">
    <property type="entry name" value="PKS_KS"/>
    <property type="match status" value="1"/>
</dbReference>
<dbReference type="InterPro" id="IPR014031">
    <property type="entry name" value="Ketoacyl_synth_C"/>
</dbReference>
<keyword evidence="6" id="KW-1185">Reference proteome</keyword>
<gene>
    <name evidence="5" type="ORF">J3R75_001497</name>
</gene>
<proteinExistence type="inferred from homology"/>
<dbReference type="Pfam" id="PF00109">
    <property type="entry name" value="ketoacyl-synt"/>
    <property type="match status" value="1"/>
</dbReference>
<dbReference type="PANTHER" id="PTHR11712">
    <property type="entry name" value="POLYKETIDE SYNTHASE-RELATED"/>
    <property type="match status" value="1"/>
</dbReference>
<dbReference type="PROSITE" id="PS00606">
    <property type="entry name" value="KS3_1"/>
    <property type="match status" value="1"/>
</dbReference>
<evidence type="ECO:0000256" key="1">
    <source>
        <dbReference type="ARBA" id="ARBA00008467"/>
    </source>
</evidence>
<dbReference type="GO" id="GO:0004315">
    <property type="term" value="F:3-oxoacyl-[acyl-carrier-protein] synthase activity"/>
    <property type="evidence" value="ECO:0007669"/>
    <property type="project" value="InterPro"/>
</dbReference>
<dbReference type="InterPro" id="IPR014030">
    <property type="entry name" value="Ketoacyl_synth_N"/>
</dbReference>
<feature type="domain" description="Ketosynthase family 3 (KS3)" evidence="4">
    <location>
        <begin position="1"/>
        <end position="394"/>
    </location>
</feature>
<reference evidence="5" key="1">
    <citation type="submission" date="2023-07" db="EMBL/GenBank/DDBJ databases">
        <title>Genomic Encyclopedia of Type Strains, Phase IV (KMG-IV): sequencing the most valuable type-strain genomes for metagenomic binning, comparative biology and taxonomic classification.</title>
        <authorList>
            <person name="Goeker M."/>
        </authorList>
    </citation>
    <scope>NUCLEOTIDE SEQUENCE</scope>
    <source>
        <strain evidence="5">DSM 24202</strain>
    </source>
</reference>
<evidence type="ECO:0000313" key="5">
    <source>
        <dbReference type="EMBL" id="MDQ0289390.1"/>
    </source>
</evidence>
<evidence type="ECO:0000256" key="3">
    <source>
        <dbReference type="RuleBase" id="RU003694"/>
    </source>
</evidence>
<accession>A0AAE4ANG8</accession>
<dbReference type="InterPro" id="IPR020841">
    <property type="entry name" value="PKS_Beta-ketoAc_synthase_dom"/>
</dbReference>
<dbReference type="InterPro" id="IPR000794">
    <property type="entry name" value="Beta-ketoacyl_synthase"/>
</dbReference>
<dbReference type="AlphaFoldDB" id="A0AAE4ANG8"/>